<keyword evidence="2" id="KW-1185">Reference proteome</keyword>
<organism evidence="1 2">
    <name type="scientific">Bisbaumannia pacifica</name>
    <dbReference type="NCBI Taxonomy" id="77098"/>
    <lineage>
        <taxon>Bacteria</taxon>
        <taxon>Pseudomonadati</taxon>
        <taxon>Pseudomonadota</taxon>
        <taxon>Gammaproteobacteria</taxon>
        <taxon>Oceanospirillales</taxon>
        <taxon>Halomonadaceae</taxon>
        <taxon>Bisbaumannia</taxon>
    </lineage>
</organism>
<dbReference type="EMBL" id="BJUK01000050">
    <property type="protein sequence ID" value="GEK48821.1"/>
    <property type="molecule type" value="Genomic_DNA"/>
</dbReference>
<name>A0A510XCN5_9GAMM</name>
<evidence type="ECO:0000313" key="2">
    <source>
        <dbReference type="Proteomes" id="UP000321275"/>
    </source>
</evidence>
<sequence length="62" mass="7277">MLGRRHTARRGVSHLLKIPCSFHWRPILTRGGERQAFDRGLEDADFEEREFYQLTRRPAPAA</sequence>
<accession>A0A510XCN5</accession>
<gene>
    <name evidence="1" type="ORF">HPA02_31040</name>
</gene>
<dbReference type="Proteomes" id="UP000321275">
    <property type="component" value="Unassembled WGS sequence"/>
</dbReference>
<reference evidence="1 2" key="1">
    <citation type="submission" date="2019-07" db="EMBL/GenBank/DDBJ databases">
        <title>Whole genome shotgun sequence of Halomonas pacifica NBRC 102220.</title>
        <authorList>
            <person name="Hosoyama A."/>
            <person name="Uohara A."/>
            <person name="Ohji S."/>
            <person name="Ichikawa N."/>
        </authorList>
    </citation>
    <scope>NUCLEOTIDE SEQUENCE [LARGE SCALE GENOMIC DNA]</scope>
    <source>
        <strain evidence="1 2">NBRC 102220</strain>
    </source>
</reference>
<dbReference type="AlphaFoldDB" id="A0A510XCN5"/>
<protein>
    <submittedName>
        <fullName evidence="1">Uncharacterized protein</fullName>
    </submittedName>
</protein>
<evidence type="ECO:0000313" key="1">
    <source>
        <dbReference type="EMBL" id="GEK48821.1"/>
    </source>
</evidence>
<proteinExistence type="predicted"/>
<comment type="caution">
    <text evidence="1">The sequence shown here is derived from an EMBL/GenBank/DDBJ whole genome shotgun (WGS) entry which is preliminary data.</text>
</comment>